<protein>
    <submittedName>
        <fullName evidence="2">ROK family protein</fullName>
    </submittedName>
</protein>
<gene>
    <name evidence="2" type="ORF">H8Z82_06635</name>
</gene>
<dbReference type="CDD" id="cd24068">
    <property type="entry name" value="ASKHA_NBD_ROK_FnNanK-like"/>
    <property type="match status" value="1"/>
</dbReference>
<dbReference type="PANTHER" id="PTHR18964">
    <property type="entry name" value="ROK (REPRESSOR, ORF, KINASE) FAMILY"/>
    <property type="match status" value="1"/>
</dbReference>
<dbReference type="InterPro" id="IPR043129">
    <property type="entry name" value="ATPase_NBD"/>
</dbReference>
<evidence type="ECO:0000313" key="2">
    <source>
        <dbReference type="EMBL" id="MBC5779337.1"/>
    </source>
</evidence>
<evidence type="ECO:0000313" key="3">
    <source>
        <dbReference type="Proteomes" id="UP000649826"/>
    </source>
</evidence>
<name>A0ABR7IH82_9FIRM</name>
<dbReference type="SUPFAM" id="SSF53067">
    <property type="entry name" value="Actin-like ATPase domain"/>
    <property type="match status" value="1"/>
</dbReference>
<keyword evidence="3" id="KW-1185">Reference proteome</keyword>
<dbReference type="EMBL" id="JACOQG010000007">
    <property type="protein sequence ID" value="MBC5779337.1"/>
    <property type="molecule type" value="Genomic_DNA"/>
</dbReference>
<dbReference type="RefSeq" id="WP_186994644.1">
    <property type="nucleotide sequence ID" value="NZ_JACOQG010000007.1"/>
</dbReference>
<dbReference type="Pfam" id="PF00480">
    <property type="entry name" value="ROK"/>
    <property type="match status" value="1"/>
</dbReference>
<organism evidence="2 3">
    <name type="scientific">Blautia difficilis</name>
    <dbReference type="NCBI Taxonomy" id="2763027"/>
    <lineage>
        <taxon>Bacteria</taxon>
        <taxon>Bacillati</taxon>
        <taxon>Bacillota</taxon>
        <taxon>Clostridia</taxon>
        <taxon>Lachnospirales</taxon>
        <taxon>Lachnospiraceae</taxon>
        <taxon>Blautia</taxon>
    </lineage>
</organism>
<comment type="caution">
    <text evidence="2">The sequence shown here is derived from an EMBL/GenBank/DDBJ whole genome shotgun (WGS) entry which is preliminary data.</text>
</comment>
<dbReference type="PANTHER" id="PTHR18964:SF165">
    <property type="entry name" value="BETA-GLUCOSIDE KINASE"/>
    <property type="match status" value="1"/>
</dbReference>
<evidence type="ECO:0000256" key="1">
    <source>
        <dbReference type="ARBA" id="ARBA00006479"/>
    </source>
</evidence>
<reference evidence="2 3" key="1">
    <citation type="submission" date="2020-08" db="EMBL/GenBank/DDBJ databases">
        <title>Genome public.</title>
        <authorList>
            <person name="Liu C."/>
            <person name="Sun Q."/>
        </authorList>
    </citation>
    <scope>NUCLEOTIDE SEQUENCE [LARGE SCALE GENOMIC DNA]</scope>
    <source>
        <strain evidence="2 3">M29</strain>
    </source>
</reference>
<dbReference type="Gene3D" id="3.30.420.40">
    <property type="match status" value="2"/>
</dbReference>
<comment type="similarity">
    <text evidence="1">Belongs to the ROK (NagC/XylR) family.</text>
</comment>
<dbReference type="Proteomes" id="UP000649826">
    <property type="component" value="Unassembled WGS sequence"/>
</dbReference>
<accession>A0ABR7IH82</accession>
<dbReference type="InterPro" id="IPR000600">
    <property type="entry name" value="ROK"/>
</dbReference>
<proteinExistence type="inferred from homology"/>
<sequence length="295" mass="32134">MKEYVCIDIGGTAIKAGVLDENARIIEQLNIPTEAMQGGSYVLARVKKIIERYAVLRKITGICISTTGMVDAAQGSIIYANENMPGYMGINLKKEIEKTFGIPCEVENDVNCAGLAEYWNGAAKKSQSALCMTIGTGIGGCAIVNGQLLRGISYSACEVGYMNINGNRFENQASTTALVKKVAERKKDKISEWNGKRILESAEKNDKICIEAINEMAEILGLGIANICYVLNPEIVVLGGGIMQRESILTDGIRKSVKNNLLPAISSHMRLELAHYHNAAGMTGAWYCFRKAHEF</sequence>